<dbReference type="Gramene" id="AET7Gv21054300.11">
    <property type="protein sequence ID" value="AET7Gv21054300.11"/>
    <property type="gene ID" value="AET7Gv21054300"/>
</dbReference>
<reference evidence="2" key="2">
    <citation type="journal article" date="2017" name="Nat. Plants">
        <title>The Aegilops tauschii genome reveals multiple impacts of transposons.</title>
        <authorList>
            <person name="Zhao G."/>
            <person name="Zou C."/>
            <person name="Li K."/>
            <person name="Wang K."/>
            <person name="Li T."/>
            <person name="Gao L."/>
            <person name="Zhang X."/>
            <person name="Wang H."/>
            <person name="Yang Z."/>
            <person name="Liu X."/>
            <person name="Jiang W."/>
            <person name="Mao L."/>
            <person name="Kong X."/>
            <person name="Jiao Y."/>
            <person name="Jia J."/>
        </authorList>
    </citation>
    <scope>NUCLEOTIDE SEQUENCE [LARGE SCALE GENOMIC DNA]</scope>
    <source>
        <strain evidence="2">cv. AL8/78</strain>
    </source>
</reference>
<reference evidence="1" key="3">
    <citation type="journal article" date="2017" name="Nature">
        <title>Genome sequence of the progenitor of the wheat D genome Aegilops tauschii.</title>
        <authorList>
            <person name="Luo M.C."/>
            <person name="Gu Y.Q."/>
            <person name="Puiu D."/>
            <person name="Wang H."/>
            <person name="Twardziok S.O."/>
            <person name="Deal K.R."/>
            <person name="Huo N."/>
            <person name="Zhu T."/>
            <person name="Wang L."/>
            <person name="Wang Y."/>
            <person name="McGuire P.E."/>
            <person name="Liu S."/>
            <person name="Long H."/>
            <person name="Ramasamy R.K."/>
            <person name="Rodriguez J.C."/>
            <person name="Van S.L."/>
            <person name="Yuan L."/>
            <person name="Wang Z."/>
            <person name="Xia Z."/>
            <person name="Xiao L."/>
            <person name="Anderson O.D."/>
            <person name="Ouyang S."/>
            <person name="Liang Y."/>
            <person name="Zimin A.V."/>
            <person name="Pertea G."/>
            <person name="Qi P."/>
            <person name="Bennetzen J.L."/>
            <person name="Dai X."/>
            <person name="Dawson M.W."/>
            <person name="Muller H.G."/>
            <person name="Kugler K."/>
            <person name="Rivarola-Duarte L."/>
            <person name="Spannagl M."/>
            <person name="Mayer K.F.X."/>
            <person name="Lu F.H."/>
            <person name="Bevan M.W."/>
            <person name="Leroy P."/>
            <person name="Li P."/>
            <person name="You F.M."/>
            <person name="Sun Q."/>
            <person name="Liu Z."/>
            <person name="Lyons E."/>
            <person name="Wicker T."/>
            <person name="Salzberg S.L."/>
            <person name="Devos K.M."/>
            <person name="Dvorak J."/>
        </authorList>
    </citation>
    <scope>NUCLEOTIDE SEQUENCE [LARGE SCALE GENOMIC DNA]</scope>
    <source>
        <strain evidence="1">cv. AL8/78</strain>
    </source>
</reference>
<dbReference type="EnsemblPlants" id="AET7Gv21054300.11">
    <property type="protein sequence ID" value="AET7Gv21054300.11"/>
    <property type="gene ID" value="AET7Gv21054300"/>
</dbReference>
<organism evidence="1 2">
    <name type="scientific">Aegilops tauschii subsp. strangulata</name>
    <name type="common">Goatgrass</name>
    <dbReference type="NCBI Taxonomy" id="200361"/>
    <lineage>
        <taxon>Eukaryota</taxon>
        <taxon>Viridiplantae</taxon>
        <taxon>Streptophyta</taxon>
        <taxon>Embryophyta</taxon>
        <taxon>Tracheophyta</taxon>
        <taxon>Spermatophyta</taxon>
        <taxon>Magnoliopsida</taxon>
        <taxon>Liliopsida</taxon>
        <taxon>Poales</taxon>
        <taxon>Poaceae</taxon>
        <taxon>BOP clade</taxon>
        <taxon>Pooideae</taxon>
        <taxon>Triticodae</taxon>
        <taxon>Triticeae</taxon>
        <taxon>Triticinae</taxon>
        <taxon>Aegilops</taxon>
    </lineage>
</organism>
<reference evidence="2" key="1">
    <citation type="journal article" date="2014" name="Science">
        <title>Ancient hybridizations among the ancestral genomes of bread wheat.</title>
        <authorList>
            <consortium name="International Wheat Genome Sequencing Consortium,"/>
            <person name="Marcussen T."/>
            <person name="Sandve S.R."/>
            <person name="Heier L."/>
            <person name="Spannagl M."/>
            <person name="Pfeifer M."/>
            <person name="Jakobsen K.S."/>
            <person name="Wulff B.B."/>
            <person name="Steuernagel B."/>
            <person name="Mayer K.F."/>
            <person name="Olsen O.A."/>
        </authorList>
    </citation>
    <scope>NUCLEOTIDE SEQUENCE [LARGE SCALE GENOMIC DNA]</scope>
    <source>
        <strain evidence="2">cv. AL8/78</strain>
    </source>
</reference>
<keyword evidence="2" id="KW-1185">Reference proteome</keyword>
<accession>A0A453SSH9</accession>
<dbReference type="AlphaFoldDB" id="A0A453SSH9"/>
<protein>
    <submittedName>
        <fullName evidence="1">Uncharacterized protein</fullName>
    </submittedName>
</protein>
<reference evidence="1" key="4">
    <citation type="submission" date="2019-03" db="UniProtKB">
        <authorList>
            <consortium name="EnsemblPlants"/>
        </authorList>
    </citation>
    <scope>IDENTIFICATION</scope>
</reference>
<proteinExistence type="predicted"/>
<evidence type="ECO:0000313" key="2">
    <source>
        <dbReference type="Proteomes" id="UP000015105"/>
    </source>
</evidence>
<reference evidence="1" key="5">
    <citation type="journal article" date="2021" name="G3 (Bethesda)">
        <title>Aegilops tauschii genome assembly Aet v5.0 features greater sequence contiguity and improved annotation.</title>
        <authorList>
            <person name="Wang L."/>
            <person name="Zhu T."/>
            <person name="Rodriguez J.C."/>
            <person name="Deal K.R."/>
            <person name="Dubcovsky J."/>
            <person name="McGuire P.E."/>
            <person name="Lux T."/>
            <person name="Spannagl M."/>
            <person name="Mayer K.F.X."/>
            <person name="Baldrich P."/>
            <person name="Meyers B.C."/>
            <person name="Huo N."/>
            <person name="Gu Y.Q."/>
            <person name="Zhou H."/>
            <person name="Devos K.M."/>
            <person name="Bennetzen J.L."/>
            <person name="Unver T."/>
            <person name="Budak H."/>
            <person name="Gulick P.J."/>
            <person name="Galiba G."/>
            <person name="Kalapos B."/>
            <person name="Nelson D.R."/>
            <person name="Li P."/>
            <person name="You F.M."/>
            <person name="Luo M.C."/>
            <person name="Dvorak J."/>
        </authorList>
    </citation>
    <scope>NUCLEOTIDE SEQUENCE [LARGE SCALE GENOMIC DNA]</scope>
    <source>
        <strain evidence="1">cv. AL8/78</strain>
    </source>
</reference>
<sequence length="151" mass="15653">GVCGFACAHVLPPVSHSAQLWTEEIGDLGGARYASAPCSGCRIVAAVMFRLLVLLPATASWGAASPSIRSAPLLFRSSVSPFRLLDLLLCPDLVCIVSSGIGFVVCCLGLGSVGCFSSNEVIGLGSGFCRDASFVLQLLWRAPCTTEDESG</sequence>
<dbReference type="Proteomes" id="UP000015105">
    <property type="component" value="Chromosome 7D"/>
</dbReference>
<name>A0A453SSH9_AEGTS</name>
<evidence type="ECO:0000313" key="1">
    <source>
        <dbReference type="EnsemblPlants" id="AET7Gv21054300.11"/>
    </source>
</evidence>